<evidence type="ECO:0000313" key="2">
    <source>
        <dbReference type="EMBL" id="GBP28493.1"/>
    </source>
</evidence>
<feature type="region of interest" description="Disordered" evidence="1">
    <location>
        <begin position="1"/>
        <end position="37"/>
    </location>
</feature>
<dbReference type="EMBL" id="BGZK01000208">
    <property type="protein sequence ID" value="GBP28493.1"/>
    <property type="molecule type" value="Genomic_DNA"/>
</dbReference>
<dbReference type="AlphaFoldDB" id="A0A4C1UPV1"/>
<proteinExistence type="predicted"/>
<comment type="caution">
    <text evidence="2">The sequence shown here is derived from an EMBL/GenBank/DDBJ whole genome shotgun (WGS) entry which is preliminary data.</text>
</comment>
<gene>
    <name evidence="2" type="ORF">EVAR_22956_1</name>
</gene>
<name>A0A4C1UPV1_EUMVA</name>
<protein>
    <submittedName>
        <fullName evidence="2">Uncharacterized protein</fullName>
    </submittedName>
</protein>
<organism evidence="2 3">
    <name type="scientific">Eumeta variegata</name>
    <name type="common">Bagworm moth</name>
    <name type="synonym">Eumeta japonica</name>
    <dbReference type="NCBI Taxonomy" id="151549"/>
    <lineage>
        <taxon>Eukaryota</taxon>
        <taxon>Metazoa</taxon>
        <taxon>Ecdysozoa</taxon>
        <taxon>Arthropoda</taxon>
        <taxon>Hexapoda</taxon>
        <taxon>Insecta</taxon>
        <taxon>Pterygota</taxon>
        <taxon>Neoptera</taxon>
        <taxon>Endopterygota</taxon>
        <taxon>Lepidoptera</taxon>
        <taxon>Glossata</taxon>
        <taxon>Ditrysia</taxon>
        <taxon>Tineoidea</taxon>
        <taxon>Psychidae</taxon>
        <taxon>Oiketicinae</taxon>
        <taxon>Eumeta</taxon>
    </lineage>
</organism>
<dbReference type="Proteomes" id="UP000299102">
    <property type="component" value="Unassembled WGS sequence"/>
</dbReference>
<evidence type="ECO:0000256" key="1">
    <source>
        <dbReference type="SAM" id="MobiDB-lite"/>
    </source>
</evidence>
<keyword evidence="3" id="KW-1185">Reference proteome</keyword>
<reference evidence="2 3" key="1">
    <citation type="journal article" date="2019" name="Commun. Biol.">
        <title>The bagworm genome reveals a unique fibroin gene that provides high tensile strength.</title>
        <authorList>
            <person name="Kono N."/>
            <person name="Nakamura H."/>
            <person name="Ohtoshi R."/>
            <person name="Tomita M."/>
            <person name="Numata K."/>
            <person name="Arakawa K."/>
        </authorList>
    </citation>
    <scope>NUCLEOTIDE SEQUENCE [LARGE SCALE GENOMIC DNA]</scope>
</reference>
<sequence>MCPPQSAERQNGYPGRSCLPQPGQSARTATTRPRTDGFMTTCSKSASAARSARPLLPPPPNLISQLVSRWRLLDYADSRRGLRAPHEPRGRTYTS</sequence>
<accession>A0A4C1UPV1</accession>
<evidence type="ECO:0000313" key="3">
    <source>
        <dbReference type="Proteomes" id="UP000299102"/>
    </source>
</evidence>
<feature type="compositionally biased region" description="Polar residues" evidence="1">
    <location>
        <begin position="22"/>
        <end position="37"/>
    </location>
</feature>